<comment type="caution">
    <text evidence="1">The sequence shown here is derived from an EMBL/GenBank/DDBJ whole genome shotgun (WGS) entry which is preliminary data.</text>
</comment>
<keyword evidence="2" id="KW-1185">Reference proteome</keyword>
<organism evidence="1 2">
    <name type="scientific">Populus alba</name>
    <name type="common">White poplar</name>
    <dbReference type="NCBI Taxonomy" id="43335"/>
    <lineage>
        <taxon>Eukaryota</taxon>
        <taxon>Viridiplantae</taxon>
        <taxon>Streptophyta</taxon>
        <taxon>Embryophyta</taxon>
        <taxon>Tracheophyta</taxon>
        <taxon>Spermatophyta</taxon>
        <taxon>Magnoliopsida</taxon>
        <taxon>eudicotyledons</taxon>
        <taxon>Gunneridae</taxon>
        <taxon>Pentapetalae</taxon>
        <taxon>rosids</taxon>
        <taxon>fabids</taxon>
        <taxon>Malpighiales</taxon>
        <taxon>Salicaceae</taxon>
        <taxon>Saliceae</taxon>
        <taxon>Populus</taxon>
    </lineage>
</organism>
<gene>
    <name evidence="1" type="ORF">D5086_027271</name>
</gene>
<reference evidence="1 2" key="1">
    <citation type="journal article" date="2024" name="Plant Biotechnol. J.">
        <title>Genome and CRISPR/Cas9 system of a widespread forest tree (Populus alba) in the world.</title>
        <authorList>
            <person name="Liu Y.J."/>
            <person name="Jiang P.F."/>
            <person name="Han X.M."/>
            <person name="Li X.Y."/>
            <person name="Wang H.M."/>
            <person name="Wang Y.J."/>
            <person name="Wang X.X."/>
            <person name="Zeng Q.Y."/>
        </authorList>
    </citation>
    <scope>NUCLEOTIDE SEQUENCE [LARGE SCALE GENOMIC DNA]</scope>
    <source>
        <strain evidence="2">cv. PAL-ZL1</strain>
    </source>
</reference>
<sequence>MIHICDWEIGRPLQIDRVEVHKRPKPDLTYGMGLLEELLQNLTHREKMTRWKFRSKPASLMRLHASTQNAGRGYDSLICLLVICSRLSNDVPLCSSLGIVVSGPQLWPSMFSVVVSWTTSKFPAKASPGALQLSIIFASFLLHECHRIRNCLCN</sequence>
<accession>A0ACC4AVS2</accession>
<dbReference type="EMBL" id="RCHU02000015">
    <property type="protein sequence ID" value="KAL3570022.1"/>
    <property type="molecule type" value="Genomic_DNA"/>
</dbReference>
<name>A0ACC4AVS2_POPAL</name>
<evidence type="ECO:0000313" key="2">
    <source>
        <dbReference type="Proteomes" id="UP000309997"/>
    </source>
</evidence>
<evidence type="ECO:0000313" key="1">
    <source>
        <dbReference type="EMBL" id="KAL3570022.1"/>
    </source>
</evidence>
<dbReference type="Proteomes" id="UP000309997">
    <property type="component" value="Unassembled WGS sequence"/>
</dbReference>
<protein>
    <submittedName>
        <fullName evidence="1">Uncharacterized protein</fullName>
    </submittedName>
</protein>
<proteinExistence type="predicted"/>